<dbReference type="EMBL" id="CALSGD010001464">
    <property type="protein sequence ID" value="CAH6793714.1"/>
    <property type="molecule type" value="Genomic_DNA"/>
</dbReference>
<evidence type="ECO:0000256" key="4">
    <source>
        <dbReference type="ARBA" id="ARBA00023136"/>
    </source>
</evidence>
<comment type="function">
    <text evidence="9">Forms calcium-sensitive chloride channels. Permeable to bicarbonate.</text>
</comment>
<feature type="transmembrane region" description="Helical" evidence="9">
    <location>
        <begin position="128"/>
        <end position="148"/>
    </location>
</feature>
<evidence type="ECO:0000256" key="1">
    <source>
        <dbReference type="ARBA" id="ARBA00004370"/>
    </source>
</evidence>
<reference evidence="11" key="1">
    <citation type="submission" date="2022-06" db="EMBL/GenBank/DDBJ databases">
        <authorList>
            <person name="Andreotti S."/>
            <person name="Wyler E."/>
        </authorList>
    </citation>
    <scope>NUCLEOTIDE SEQUENCE</scope>
</reference>
<dbReference type="GO" id="GO:0005886">
    <property type="term" value="C:plasma membrane"/>
    <property type="evidence" value="ECO:0007669"/>
    <property type="project" value="UniProtKB-SubCell"/>
</dbReference>
<feature type="transmembrane region" description="Helical" evidence="9">
    <location>
        <begin position="31"/>
        <end position="50"/>
    </location>
</feature>
<keyword evidence="9" id="KW-0406">Ion transport</keyword>
<name>A0AAU9ZLT1_PHORO</name>
<feature type="compositionally biased region" description="Polar residues" evidence="10">
    <location>
        <begin position="543"/>
        <end position="561"/>
    </location>
</feature>
<dbReference type="GO" id="GO:0034707">
    <property type="term" value="C:chloride channel complex"/>
    <property type="evidence" value="ECO:0007669"/>
    <property type="project" value="UniProtKB-KW"/>
</dbReference>
<keyword evidence="4 9" id="KW-0472">Membrane</keyword>
<keyword evidence="12" id="KW-1185">Reference proteome</keyword>
<keyword evidence="9" id="KW-0407">Ion channel</keyword>
<evidence type="ECO:0000256" key="6">
    <source>
        <dbReference type="ARBA" id="ARBA00023214"/>
    </source>
</evidence>
<protein>
    <recommendedName>
        <fullName evidence="9">Bestrophin</fullName>
    </recommendedName>
</protein>
<feature type="transmembrane region" description="Helical" evidence="9">
    <location>
        <begin position="71"/>
        <end position="94"/>
    </location>
</feature>
<feature type="transmembrane region" description="Helical" evidence="9">
    <location>
        <begin position="234"/>
        <end position="257"/>
    </location>
</feature>
<keyword evidence="3 9" id="KW-1133">Transmembrane helix</keyword>
<dbReference type="Proteomes" id="UP001152836">
    <property type="component" value="Unassembled WGS sequence"/>
</dbReference>
<comment type="similarity">
    <text evidence="8 9">Belongs to the anion channel-forming bestrophin (TC 1.A.46) family. Calcium-sensitive chloride channel subfamily.</text>
</comment>
<dbReference type="PANTHER" id="PTHR10736:SF4">
    <property type="entry name" value="BESTROPHIN-1"/>
    <property type="match status" value="1"/>
</dbReference>
<comment type="catalytic activity">
    <reaction evidence="7">
        <text>chloride(in) = chloride(out)</text>
        <dbReference type="Rhea" id="RHEA:29823"/>
        <dbReference type="ChEBI" id="CHEBI:17996"/>
    </reaction>
</comment>
<comment type="caution">
    <text evidence="11">The sequence shown here is derived from an EMBL/GenBank/DDBJ whole genome shotgun (WGS) entry which is preliminary data.</text>
</comment>
<comment type="subcellular location">
    <subcellularLocation>
        <location evidence="9">Cell membrane</location>
        <topology evidence="9">Multi-pass membrane protein</topology>
    </subcellularLocation>
    <subcellularLocation>
        <location evidence="1">Membrane</location>
    </subcellularLocation>
</comment>
<organism evidence="11 12">
    <name type="scientific">Phodopus roborovskii</name>
    <name type="common">Roborovski's desert hamster</name>
    <name type="synonym">Cricetulus roborovskii</name>
    <dbReference type="NCBI Taxonomy" id="109678"/>
    <lineage>
        <taxon>Eukaryota</taxon>
        <taxon>Metazoa</taxon>
        <taxon>Chordata</taxon>
        <taxon>Craniata</taxon>
        <taxon>Vertebrata</taxon>
        <taxon>Euteleostomi</taxon>
        <taxon>Mammalia</taxon>
        <taxon>Eutheria</taxon>
        <taxon>Euarchontoglires</taxon>
        <taxon>Glires</taxon>
        <taxon>Rodentia</taxon>
        <taxon>Myomorpha</taxon>
        <taxon>Muroidea</taxon>
        <taxon>Cricetidae</taxon>
        <taxon>Cricetinae</taxon>
        <taxon>Phodopus</taxon>
    </lineage>
</organism>
<gene>
    <name evidence="11" type="primary">Best1</name>
    <name evidence="11" type="ORF">PHOROB_LOCUS10437</name>
</gene>
<feature type="transmembrane region" description="Helical" evidence="9">
    <location>
        <begin position="269"/>
        <end position="288"/>
    </location>
</feature>
<dbReference type="AlphaFoldDB" id="A0AAU9ZLT1"/>
<evidence type="ECO:0000256" key="2">
    <source>
        <dbReference type="ARBA" id="ARBA00022692"/>
    </source>
</evidence>
<keyword evidence="9" id="KW-0813">Transport</keyword>
<evidence type="ECO:0000256" key="9">
    <source>
        <dbReference type="RuleBase" id="RU363126"/>
    </source>
</evidence>
<dbReference type="InterPro" id="IPR000615">
    <property type="entry name" value="Bestrophin"/>
</dbReference>
<accession>A0AAU9ZLT1</accession>
<dbReference type="Pfam" id="PF01062">
    <property type="entry name" value="Bestrophin"/>
    <property type="match status" value="1"/>
</dbReference>
<keyword evidence="2 9" id="KW-0812">Transmembrane</keyword>
<evidence type="ECO:0000256" key="8">
    <source>
        <dbReference type="ARBA" id="ARBA00034769"/>
    </source>
</evidence>
<dbReference type="GO" id="GO:0005254">
    <property type="term" value="F:chloride channel activity"/>
    <property type="evidence" value="ECO:0007669"/>
    <property type="project" value="UniProtKB-KW"/>
</dbReference>
<evidence type="ECO:0000313" key="12">
    <source>
        <dbReference type="Proteomes" id="UP001152836"/>
    </source>
</evidence>
<evidence type="ECO:0000256" key="7">
    <source>
        <dbReference type="ARBA" id="ARBA00024167"/>
    </source>
</evidence>
<dbReference type="InterPro" id="IPR021134">
    <property type="entry name" value="Bestrophin-like"/>
</dbReference>
<feature type="region of interest" description="Disordered" evidence="10">
    <location>
        <begin position="395"/>
        <end position="437"/>
    </location>
</feature>
<evidence type="ECO:0000313" key="11">
    <source>
        <dbReference type="EMBL" id="CAH6793714.1"/>
    </source>
</evidence>
<feature type="compositionally biased region" description="Basic and acidic residues" evidence="10">
    <location>
        <begin position="400"/>
        <end position="411"/>
    </location>
</feature>
<sequence>MTITYTNKVANARLGSFSCLLLCWRGSIYKLLYGEFLIFMFLYYAIRAVYRMVLSDEQQLLFEKLALYCDNYIQLIPISFVLGFYVTVVVTRWWNQYESLPWPDRLMSQVSGFVEGKDEQGRLLRRTLIRYAILGQVLILRSISTAVYKRFPSLKHLVQAGFMTPGEYKHLQKLGLPHNTFWVPWVWFANLSMKAYVGGRIRDTVLLQNLINEMCTLRTQCGHLYAYDWISIPLVYTQVVTVAVYSFFLACLVGRQFLNPAKNYPGHEMDLVVPIFTILQFLFYMGWLKVAEQLINPFGEDDDDFETNFIIDRNLQVSLLSVDEMHQDLPPLERDMYWNEIEPQPPYTAASAQSRRPSFLGSTFNISLDKEDMEFQPNEEDEDENSQGGIIGRFLGLQSNDHHPPRTDSKTKLLWSKKNPYIEGQHKKSRKNSRDQDDHVWKLKGLDTFRATPLFERPGYHSAPQTPLNHTSMAFPPEPYLVTGDAGSQEHQEASHLKKKTVEFNLNIPERPTAHPREPHLDQLPTSIHTILKEHVESHPTSENRSSCPNTPVSYCLSRTK</sequence>
<feature type="region of interest" description="Disordered" evidence="10">
    <location>
        <begin position="536"/>
        <end position="561"/>
    </location>
</feature>
<evidence type="ECO:0000256" key="10">
    <source>
        <dbReference type="SAM" id="MobiDB-lite"/>
    </source>
</evidence>
<proteinExistence type="inferred from homology"/>
<evidence type="ECO:0000256" key="3">
    <source>
        <dbReference type="ARBA" id="ARBA00022989"/>
    </source>
</evidence>
<keyword evidence="9" id="KW-1003">Cell membrane</keyword>
<keyword evidence="6 9" id="KW-0868">Chloride</keyword>
<evidence type="ECO:0000256" key="5">
    <source>
        <dbReference type="ARBA" id="ARBA00023173"/>
    </source>
</evidence>
<keyword evidence="5 9" id="KW-0869">Chloride channel</keyword>
<dbReference type="PANTHER" id="PTHR10736">
    <property type="entry name" value="BESTROPHIN"/>
    <property type="match status" value="1"/>
</dbReference>